<dbReference type="EMBL" id="NPIA01000007">
    <property type="protein sequence ID" value="OZM56340.1"/>
    <property type="molecule type" value="Genomic_DNA"/>
</dbReference>
<sequence>MKKREIYCEQCVGLIKIREDLVVASFLYYVLPYHEHCYAKALKGFKTPFLSNQPINGKMANLVSVLVFFTSLFIILFMSDIILKITAAIMGVYTIGFRLISWFLYERHLEK</sequence>
<feature type="transmembrane region" description="Helical" evidence="1">
    <location>
        <begin position="85"/>
        <end position="105"/>
    </location>
</feature>
<dbReference type="RefSeq" id="WP_094925849.1">
    <property type="nucleotide sequence ID" value="NZ_NPIA01000007.1"/>
</dbReference>
<comment type="caution">
    <text evidence="2">The sequence shown here is derived from an EMBL/GenBank/DDBJ whole genome shotgun (WGS) entry which is preliminary data.</text>
</comment>
<gene>
    <name evidence="2" type="ORF">CIB95_13075</name>
</gene>
<keyword evidence="1" id="KW-1133">Transmembrane helix</keyword>
<dbReference type="Proteomes" id="UP000217083">
    <property type="component" value="Unassembled WGS sequence"/>
</dbReference>
<evidence type="ECO:0000313" key="3">
    <source>
        <dbReference type="Proteomes" id="UP000217083"/>
    </source>
</evidence>
<organism evidence="2 3">
    <name type="scientific">Lottiidibacillus patelloidae</name>
    <dbReference type="NCBI Taxonomy" id="2670334"/>
    <lineage>
        <taxon>Bacteria</taxon>
        <taxon>Bacillati</taxon>
        <taxon>Bacillota</taxon>
        <taxon>Bacilli</taxon>
        <taxon>Bacillales</taxon>
        <taxon>Bacillaceae</taxon>
        <taxon>Lottiidibacillus</taxon>
    </lineage>
</organism>
<keyword evidence="1" id="KW-0812">Transmembrane</keyword>
<feature type="transmembrane region" description="Helical" evidence="1">
    <location>
        <begin position="59"/>
        <end position="79"/>
    </location>
</feature>
<keyword evidence="1" id="KW-0472">Membrane</keyword>
<evidence type="ECO:0000256" key="1">
    <source>
        <dbReference type="SAM" id="Phobius"/>
    </source>
</evidence>
<dbReference type="AlphaFoldDB" id="A0A263BRK8"/>
<evidence type="ECO:0000313" key="2">
    <source>
        <dbReference type="EMBL" id="OZM56340.1"/>
    </source>
</evidence>
<proteinExistence type="predicted"/>
<accession>A0A263BRK8</accession>
<name>A0A263BRK8_9BACI</name>
<reference evidence="3" key="1">
    <citation type="submission" date="2017-08" db="EMBL/GenBank/DDBJ databases">
        <authorList>
            <person name="Huang Z."/>
        </authorList>
    </citation>
    <scope>NUCLEOTIDE SEQUENCE [LARGE SCALE GENOMIC DNA]</scope>
    <source>
        <strain evidence="3">SA5d-4</strain>
    </source>
</reference>
<reference evidence="2 3" key="2">
    <citation type="submission" date="2017-09" db="EMBL/GenBank/DDBJ databases">
        <title>Bacillus patelloidae sp. nov., isolated from the intestinal tract of a marine limpet.</title>
        <authorList>
            <person name="Liu R."/>
            <person name="Dong C."/>
            <person name="Shao Z."/>
        </authorList>
    </citation>
    <scope>NUCLEOTIDE SEQUENCE [LARGE SCALE GENOMIC DNA]</scope>
    <source>
        <strain evidence="2 3">SA5d-4</strain>
    </source>
</reference>
<protein>
    <submittedName>
        <fullName evidence="2">Uncharacterized protein</fullName>
    </submittedName>
</protein>
<keyword evidence="3" id="KW-1185">Reference proteome</keyword>